<comment type="caution">
    <text evidence="1">The sequence shown here is derived from an EMBL/GenBank/DDBJ whole genome shotgun (WGS) entry which is preliminary data.</text>
</comment>
<dbReference type="EMBL" id="JRNT01000008">
    <property type="protein sequence ID" value="KGF47537.1"/>
    <property type="molecule type" value="Genomic_DNA"/>
</dbReference>
<gene>
    <name evidence="1" type="ORF">HMPREF0872_03805</name>
</gene>
<protein>
    <submittedName>
        <fullName evidence="1">Uncharacterized protein</fullName>
    </submittedName>
</protein>
<keyword evidence="2" id="KW-1185">Reference proteome</keyword>
<evidence type="ECO:0000313" key="1">
    <source>
        <dbReference type="EMBL" id="KGF47537.1"/>
    </source>
</evidence>
<dbReference type="AlphaFoldDB" id="A0A096BXR9"/>
<dbReference type="RefSeq" id="WP_038152016.1">
    <property type="nucleotide sequence ID" value="NZ_JRNT01000008.1"/>
</dbReference>
<proteinExistence type="predicted"/>
<organism evidence="1 2">
    <name type="scientific">Veillonella montpellierensis DNF00314</name>
    <dbReference type="NCBI Taxonomy" id="1401067"/>
    <lineage>
        <taxon>Bacteria</taxon>
        <taxon>Bacillati</taxon>
        <taxon>Bacillota</taxon>
        <taxon>Negativicutes</taxon>
        <taxon>Veillonellales</taxon>
        <taxon>Veillonellaceae</taxon>
        <taxon>Veillonella</taxon>
    </lineage>
</organism>
<dbReference type="Proteomes" id="UP000029628">
    <property type="component" value="Unassembled WGS sequence"/>
</dbReference>
<accession>A0A096BXR9</accession>
<evidence type="ECO:0000313" key="2">
    <source>
        <dbReference type="Proteomes" id="UP000029628"/>
    </source>
</evidence>
<reference evidence="1 2" key="1">
    <citation type="submission" date="2014-07" db="EMBL/GenBank/DDBJ databases">
        <authorList>
            <person name="McCorrison J."/>
            <person name="Sanka R."/>
            <person name="Torralba M."/>
            <person name="Gillis M."/>
            <person name="Haft D.H."/>
            <person name="Methe B."/>
            <person name="Sutton G."/>
            <person name="Nelson K.E."/>
        </authorList>
    </citation>
    <scope>NUCLEOTIDE SEQUENCE [LARGE SCALE GENOMIC DNA]</scope>
    <source>
        <strain evidence="1 2">DNF00314</strain>
    </source>
</reference>
<dbReference type="eggNOG" id="ENOG502ZDWN">
    <property type="taxonomic scope" value="Bacteria"/>
</dbReference>
<name>A0A096BXR9_9FIRM</name>
<sequence length="152" mass="17623">MTVKELMDKAALRNRLSDSLETGYDDDELIAYINDAINFMWHVLIDNNYYEVIGDITFKQTENDIPDDWYRVTNQAPLLLQNNKIIVYGNVPLTVRYYRKPQFVNAVTDELPIKNEAFNNILTQLTVIAAMSNHEFNMDVEQDFVEAIIGLL</sequence>